<organism evidence="11 12">
    <name type="scientific">Mycoplasma miroungirhinis</name>
    <dbReference type="NCBI Taxonomy" id="754516"/>
    <lineage>
        <taxon>Bacteria</taxon>
        <taxon>Bacillati</taxon>
        <taxon>Mycoplasmatota</taxon>
        <taxon>Mollicutes</taxon>
        <taxon>Mycoplasmataceae</taxon>
        <taxon>Mycoplasma</taxon>
    </lineage>
</organism>
<feature type="transmembrane region" description="Helical" evidence="9">
    <location>
        <begin position="423"/>
        <end position="445"/>
    </location>
</feature>
<feature type="transmembrane region" description="Helical" evidence="9">
    <location>
        <begin position="44"/>
        <end position="65"/>
    </location>
</feature>
<reference evidence="11 12" key="1">
    <citation type="submission" date="2020-05" db="EMBL/GenBank/DDBJ databases">
        <title>Novel Mycoplasma species detected in Mirounga angustirostris (northern elephant seal) from the USA.</title>
        <authorList>
            <person name="Volokhov D.V."/>
        </authorList>
    </citation>
    <scope>NUCLEOTIDE SEQUENCE [LARGE SCALE GENOMIC DNA]</scope>
    <source>
        <strain evidence="11 12">Mirounga ES2806-NAS</strain>
    </source>
</reference>
<dbReference type="KEGG" id="mmio:HLA92_00800"/>
<evidence type="ECO:0000256" key="5">
    <source>
        <dbReference type="ARBA" id="ARBA00022927"/>
    </source>
</evidence>
<evidence type="ECO:0000256" key="6">
    <source>
        <dbReference type="ARBA" id="ARBA00022989"/>
    </source>
</evidence>
<dbReference type="Proteomes" id="UP000502118">
    <property type="component" value="Chromosome"/>
</dbReference>
<comment type="subunit">
    <text evidence="9">Component of the Sec protein translocase complex. Heterotrimer consisting of SecY, SecE and SecG subunits. The heterotrimers can form oligomers, although 1 heterotrimer is thought to be able to translocate proteins. Interacts with the ribosome. Interacts with SecDF, and other proteins may be involved. Interacts with SecA.</text>
</comment>
<keyword evidence="4 9" id="KW-0812">Transmembrane</keyword>
<feature type="transmembrane region" description="Helical" evidence="9">
    <location>
        <begin position="300"/>
        <end position="322"/>
    </location>
</feature>
<name>A0A6M4JAG0_9MOLU</name>
<dbReference type="GO" id="GO:0065002">
    <property type="term" value="P:intracellular protein transmembrane transport"/>
    <property type="evidence" value="ECO:0007669"/>
    <property type="project" value="UniProtKB-UniRule"/>
</dbReference>
<feature type="transmembrane region" description="Helical" evidence="9">
    <location>
        <begin position="397"/>
        <end position="417"/>
    </location>
</feature>
<gene>
    <name evidence="9 11" type="primary">secY</name>
    <name evidence="11" type="ORF">HLA92_00800</name>
</gene>
<accession>A0A6M4JAG0</accession>
<dbReference type="PIRSF" id="PIRSF004557">
    <property type="entry name" value="SecY"/>
    <property type="match status" value="1"/>
</dbReference>
<evidence type="ECO:0000313" key="12">
    <source>
        <dbReference type="Proteomes" id="UP000502118"/>
    </source>
</evidence>
<comment type="function">
    <text evidence="9">The central subunit of the protein translocation channel SecYEG. Consists of two halves formed by TMs 1-5 and 6-10. These two domains form a lateral gate at the front which open onto the bilayer between TMs 2 and 7, and are clamped together by SecE at the back. The channel is closed by both a pore ring composed of hydrophobic SecY resides and a short helix (helix 2A) on the extracellular side of the membrane which forms a plug. The plug probably moves laterally to allow the channel to open. The ring and the pore may move independently.</text>
</comment>
<evidence type="ECO:0000256" key="3">
    <source>
        <dbReference type="ARBA" id="ARBA00022448"/>
    </source>
</evidence>
<evidence type="ECO:0000256" key="1">
    <source>
        <dbReference type="ARBA" id="ARBA00004141"/>
    </source>
</evidence>
<dbReference type="PRINTS" id="PR00303">
    <property type="entry name" value="SECYTRNLCASE"/>
</dbReference>
<comment type="subcellular location">
    <subcellularLocation>
        <location evidence="9">Cell membrane</location>
        <topology evidence="9">Multi-pass membrane protein</topology>
    </subcellularLocation>
    <subcellularLocation>
        <location evidence="1">Membrane</location>
        <topology evidence="1">Multi-pass membrane protein</topology>
    </subcellularLocation>
</comment>
<evidence type="ECO:0000256" key="9">
    <source>
        <dbReference type="HAMAP-Rule" id="MF_01465"/>
    </source>
</evidence>
<evidence type="ECO:0000256" key="4">
    <source>
        <dbReference type="ARBA" id="ARBA00022692"/>
    </source>
</evidence>
<feature type="transmembrane region" description="Helical" evidence="9">
    <location>
        <begin position="178"/>
        <end position="198"/>
    </location>
</feature>
<feature type="transmembrane region" description="Helical" evidence="9">
    <location>
        <begin position="250"/>
        <end position="269"/>
    </location>
</feature>
<feature type="transmembrane region" description="Helical" evidence="9">
    <location>
        <begin position="342"/>
        <end position="361"/>
    </location>
</feature>
<keyword evidence="5 9" id="KW-0653">Protein transport</keyword>
<dbReference type="HAMAP" id="MF_01465">
    <property type="entry name" value="SecY"/>
    <property type="match status" value="1"/>
</dbReference>
<evidence type="ECO:0000256" key="7">
    <source>
        <dbReference type="ARBA" id="ARBA00023010"/>
    </source>
</evidence>
<dbReference type="GO" id="GO:0006605">
    <property type="term" value="P:protein targeting"/>
    <property type="evidence" value="ECO:0007669"/>
    <property type="project" value="UniProtKB-UniRule"/>
</dbReference>
<keyword evidence="12" id="KW-1185">Reference proteome</keyword>
<dbReference type="RefSeq" id="WP_171112578.1">
    <property type="nucleotide sequence ID" value="NZ_CP053097.1"/>
</dbReference>
<dbReference type="PANTHER" id="PTHR10906">
    <property type="entry name" value="SECY/SEC61-ALPHA FAMILY MEMBER"/>
    <property type="match status" value="1"/>
</dbReference>
<evidence type="ECO:0000256" key="8">
    <source>
        <dbReference type="ARBA" id="ARBA00023136"/>
    </source>
</evidence>
<dbReference type="PROSITE" id="PS00756">
    <property type="entry name" value="SECY_2"/>
    <property type="match status" value="1"/>
</dbReference>
<dbReference type="AlphaFoldDB" id="A0A6M4JAG0"/>
<evidence type="ECO:0000256" key="2">
    <source>
        <dbReference type="ARBA" id="ARBA00005751"/>
    </source>
</evidence>
<feature type="transmembrane region" description="Helical" evidence="9">
    <location>
        <begin position="93"/>
        <end position="113"/>
    </location>
</feature>
<keyword evidence="6 9" id="KW-1133">Transmembrane helix</keyword>
<keyword evidence="7 9" id="KW-0811">Translocation</keyword>
<dbReference type="Gene3D" id="1.10.3370.10">
    <property type="entry name" value="SecY subunit domain"/>
    <property type="match status" value="1"/>
</dbReference>
<keyword evidence="8 9" id="KW-0472">Membrane</keyword>
<dbReference type="NCBIfam" id="TIGR00967">
    <property type="entry name" value="3a0501s007"/>
    <property type="match status" value="1"/>
</dbReference>
<feature type="transmembrane region" description="Helical" evidence="9">
    <location>
        <begin position="137"/>
        <end position="158"/>
    </location>
</feature>
<dbReference type="EMBL" id="CP053097">
    <property type="protein sequence ID" value="QJR43984.1"/>
    <property type="molecule type" value="Genomic_DNA"/>
</dbReference>
<comment type="similarity">
    <text evidence="2 9 10">Belongs to the SecY/SEC61-alpha family.</text>
</comment>
<keyword evidence="9" id="KW-1003">Cell membrane</keyword>
<dbReference type="InterPro" id="IPR023201">
    <property type="entry name" value="SecY_dom_sf"/>
</dbReference>
<evidence type="ECO:0000313" key="11">
    <source>
        <dbReference type="EMBL" id="QJR43984.1"/>
    </source>
</evidence>
<proteinExistence type="inferred from homology"/>
<dbReference type="GO" id="GO:0005886">
    <property type="term" value="C:plasma membrane"/>
    <property type="evidence" value="ECO:0007669"/>
    <property type="project" value="UniProtKB-SubCell"/>
</dbReference>
<protein>
    <recommendedName>
        <fullName evidence="9">Protein translocase subunit SecY</fullName>
    </recommendedName>
</protein>
<feature type="transmembrane region" description="Helical" evidence="9">
    <location>
        <begin position="210"/>
        <end position="230"/>
    </location>
</feature>
<dbReference type="InterPro" id="IPR030659">
    <property type="entry name" value="SecY_CS"/>
</dbReference>
<dbReference type="GO" id="GO:0043952">
    <property type="term" value="P:protein transport by the Sec complex"/>
    <property type="evidence" value="ECO:0007669"/>
    <property type="project" value="UniProtKB-UniRule"/>
</dbReference>
<dbReference type="Pfam" id="PF00344">
    <property type="entry name" value="SecY"/>
    <property type="match status" value="1"/>
</dbReference>
<dbReference type="InterPro" id="IPR026593">
    <property type="entry name" value="SecY"/>
</dbReference>
<keyword evidence="3 9" id="KW-0813">Transport</keyword>
<dbReference type="SUPFAM" id="SSF103491">
    <property type="entry name" value="Preprotein translocase SecY subunit"/>
    <property type="match status" value="1"/>
</dbReference>
<sequence length="478" mass="53370">MNKTTKDQKTQSQKLKKLSFDSKFVKFKNSYNDFWKNHDLVKKVIFTIFLLTIFVAAGTITIPGIHLVNQDKLNGGDFLGILNLVGGGGLRNFSVVALGISPFITASLIMMILQTKIFPPIYRLSQSGPQGRIKINIITRFATLIFAIIQAIVLTKALKNPRTGFGIRIISQLDTNTYAYFVLPLILIAGSLFALFLGELITNKGVGNGTSLIIFAGIASNLIPTFKNAFEFLVTSSKTQSLVFKELINFSVYLISYSLVIFVVGYFYLAERHIPIQQVGAGLSKNEKELSYLPLKANPAGIMSVIFSLMLLSLPTMIAGLFNPATSSYYNWIYTNFQITQPIGFFLFIVITFAFTLLMGLQQSKIDKISEDFAKNSTFIPGIRPGEQTEDYLITKILNLSYFSSIYLIIIGAMRYVEEMLHLPANIAFGGTGLMILVSVTIETLQQVQARYKTQELSRKRKKILHSLENGEEGDLLW</sequence>
<dbReference type="InterPro" id="IPR002208">
    <property type="entry name" value="SecY/SEC61-alpha"/>
</dbReference>
<evidence type="ECO:0000256" key="10">
    <source>
        <dbReference type="RuleBase" id="RU004349"/>
    </source>
</evidence>